<gene>
    <name evidence="1" type="ORF">EVAR_65732_1</name>
</gene>
<proteinExistence type="predicted"/>
<name>A0A4C1ZZ98_EUMVA</name>
<dbReference type="EMBL" id="BGZK01002262">
    <property type="protein sequence ID" value="GBP92319.1"/>
    <property type="molecule type" value="Genomic_DNA"/>
</dbReference>
<organism evidence="1 2">
    <name type="scientific">Eumeta variegata</name>
    <name type="common">Bagworm moth</name>
    <name type="synonym">Eumeta japonica</name>
    <dbReference type="NCBI Taxonomy" id="151549"/>
    <lineage>
        <taxon>Eukaryota</taxon>
        <taxon>Metazoa</taxon>
        <taxon>Ecdysozoa</taxon>
        <taxon>Arthropoda</taxon>
        <taxon>Hexapoda</taxon>
        <taxon>Insecta</taxon>
        <taxon>Pterygota</taxon>
        <taxon>Neoptera</taxon>
        <taxon>Endopterygota</taxon>
        <taxon>Lepidoptera</taxon>
        <taxon>Glossata</taxon>
        <taxon>Ditrysia</taxon>
        <taxon>Tineoidea</taxon>
        <taxon>Psychidae</taxon>
        <taxon>Oiketicinae</taxon>
        <taxon>Eumeta</taxon>
    </lineage>
</organism>
<evidence type="ECO:0000313" key="2">
    <source>
        <dbReference type="Proteomes" id="UP000299102"/>
    </source>
</evidence>
<comment type="caution">
    <text evidence="1">The sequence shown here is derived from an EMBL/GenBank/DDBJ whole genome shotgun (WGS) entry which is preliminary data.</text>
</comment>
<protein>
    <submittedName>
        <fullName evidence="1">Uncharacterized protein</fullName>
    </submittedName>
</protein>
<sequence>MRNFHLYGECAHTQRNRSLVPNAPGARCQELHECDSAYVDGEQQSRARADVRNDKTLRVQRRRSALMCFPLPPQRQCALAAFK</sequence>
<evidence type="ECO:0000313" key="1">
    <source>
        <dbReference type="EMBL" id="GBP92319.1"/>
    </source>
</evidence>
<dbReference type="Proteomes" id="UP000299102">
    <property type="component" value="Unassembled WGS sequence"/>
</dbReference>
<keyword evidence="2" id="KW-1185">Reference proteome</keyword>
<accession>A0A4C1ZZ98</accession>
<dbReference type="AlphaFoldDB" id="A0A4C1ZZ98"/>
<reference evidence="1 2" key="1">
    <citation type="journal article" date="2019" name="Commun. Biol.">
        <title>The bagworm genome reveals a unique fibroin gene that provides high tensile strength.</title>
        <authorList>
            <person name="Kono N."/>
            <person name="Nakamura H."/>
            <person name="Ohtoshi R."/>
            <person name="Tomita M."/>
            <person name="Numata K."/>
            <person name="Arakawa K."/>
        </authorList>
    </citation>
    <scope>NUCLEOTIDE SEQUENCE [LARGE SCALE GENOMIC DNA]</scope>
</reference>